<proteinExistence type="predicted"/>
<keyword evidence="3" id="KW-1185">Reference proteome</keyword>
<feature type="non-terminal residue" evidence="2">
    <location>
        <position position="1"/>
    </location>
</feature>
<dbReference type="GO" id="GO:0005777">
    <property type="term" value="C:peroxisome"/>
    <property type="evidence" value="ECO:0007669"/>
    <property type="project" value="TreeGrafter"/>
</dbReference>
<dbReference type="Pfam" id="PF01575">
    <property type="entry name" value="MaoC_dehydratas"/>
    <property type="match status" value="1"/>
</dbReference>
<dbReference type="EMBL" id="CAJVCH010557732">
    <property type="protein sequence ID" value="CAG7830815.1"/>
    <property type="molecule type" value="Genomic_DNA"/>
</dbReference>
<evidence type="ECO:0000259" key="1">
    <source>
        <dbReference type="Pfam" id="PF01575"/>
    </source>
</evidence>
<accession>A0A8J2LAY4</accession>
<sequence length="64" mass="7276">MLGIAAQLILKKYADADSRRFKAIMVRFASVVYPGDTLEVYTWKRNNLIQFEVKTKEAVGPVIT</sequence>
<dbReference type="GO" id="GO:0004300">
    <property type="term" value="F:enoyl-CoA hydratase activity"/>
    <property type="evidence" value="ECO:0007669"/>
    <property type="project" value="TreeGrafter"/>
</dbReference>
<dbReference type="Proteomes" id="UP000708208">
    <property type="component" value="Unassembled WGS sequence"/>
</dbReference>
<dbReference type="GO" id="GO:0006635">
    <property type="term" value="P:fatty acid beta-oxidation"/>
    <property type="evidence" value="ECO:0007669"/>
    <property type="project" value="TreeGrafter"/>
</dbReference>
<dbReference type="InterPro" id="IPR002539">
    <property type="entry name" value="MaoC-like_dom"/>
</dbReference>
<organism evidence="2 3">
    <name type="scientific">Allacma fusca</name>
    <dbReference type="NCBI Taxonomy" id="39272"/>
    <lineage>
        <taxon>Eukaryota</taxon>
        <taxon>Metazoa</taxon>
        <taxon>Ecdysozoa</taxon>
        <taxon>Arthropoda</taxon>
        <taxon>Hexapoda</taxon>
        <taxon>Collembola</taxon>
        <taxon>Symphypleona</taxon>
        <taxon>Sminthuridae</taxon>
        <taxon>Allacma</taxon>
    </lineage>
</organism>
<evidence type="ECO:0000313" key="3">
    <source>
        <dbReference type="Proteomes" id="UP000708208"/>
    </source>
</evidence>
<dbReference type="AlphaFoldDB" id="A0A8J2LAY4"/>
<dbReference type="PANTHER" id="PTHR13078">
    <property type="entry name" value="PEROXISOMAL MULTIFUNCTIONAL ENZYME TYPE 2-RELATED"/>
    <property type="match status" value="1"/>
</dbReference>
<name>A0A8J2LAY4_9HEXA</name>
<dbReference type="GO" id="GO:0003857">
    <property type="term" value="F:(3S)-3-hydroxyacyl-CoA dehydrogenase (NAD+) activity"/>
    <property type="evidence" value="ECO:0007669"/>
    <property type="project" value="TreeGrafter"/>
</dbReference>
<reference evidence="2" key="1">
    <citation type="submission" date="2021-06" db="EMBL/GenBank/DDBJ databases">
        <authorList>
            <person name="Hodson N. C."/>
            <person name="Mongue J. A."/>
            <person name="Jaron S. K."/>
        </authorList>
    </citation>
    <scope>NUCLEOTIDE SEQUENCE</scope>
</reference>
<comment type="caution">
    <text evidence="2">The sequence shown here is derived from an EMBL/GenBank/DDBJ whole genome shotgun (WGS) entry which is preliminary data.</text>
</comment>
<dbReference type="GO" id="GO:0044594">
    <property type="term" value="F:17-beta-hydroxysteroid dehydrogenase (NAD+) activity"/>
    <property type="evidence" value="ECO:0007669"/>
    <property type="project" value="TreeGrafter"/>
</dbReference>
<evidence type="ECO:0000313" key="2">
    <source>
        <dbReference type="EMBL" id="CAG7830815.1"/>
    </source>
</evidence>
<feature type="domain" description="MaoC-like" evidence="1">
    <location>
        <begin position="2"/>
        <end position="58"/>
    </location>
</feature>
<dbReference type="OrthoDB" id="60204at2759"/>
<dbReference type="PANTHER" id="PTHR13078:SF56">
    <property type="entry name" value="PEROXISOMAL MULTIFUNCTIONAL ENZYME TYPE 2"/>
    <property type="match status" value="1"/>
</dbReference>
<protein>
    <recommendedName>
        <fullName evidence="1">MaoC-like domain-containing protein</fullName>
    </recommendedName>
</protein>
<gene>
    <name evidence="2" type="ORF">AFUS01_LOCUS40593</name>
</gene>